<reference evidence="10 11" key="1">
    <citation type="submission" date="2015-08" db="EMBL/GenBank/DDBJ databases">
        <title>Genome sequencing of Penicillium nordicum.</title>
        <authorList>
            <person name="Nguyen H.D."/>
            <person name="Seifert K.A."/>
        </authorList>
    </citation>
    <scope>NUCLEOTIDE SEQUENCE [LARGE SCALE GENOMIC DNA]</scope>
    <source>
        <strain evidence="10 11">DAOMC 185683</strain>
    </source>
</reference>
<dbReference type="Gene3D" id="1.10.287.130">
    <property type="match status" value="1"/>
</dbReference>
<dbReference type="GO" id="GO:0005737">
    <property type="term" value="C:cytoplasm"/>
    <property type="evidence" value="ECO:0007669"/>
    <property type="project" value="UniProtKB-SubCell"/>
</dbReference>
<comment type="caution">
    <text evidence="10">The sequence shown here is derived from an EMBL/GenBank/DDBJ whole genome shotgun (WGS) entry which is preliminary data.</text>
</comment>
<evidence type="ECO:0000256" key="3">
    <source>
        <dbReference type="ARBA" id="ARBA00012438"/>
    </source>
</evidence>
<dbReference type="Pfam" id="PF00512">
    <property type="entry name" value="HisKA"/>
    <property type="match status" value="1"/>
</dbReference>
<evidence type="ECO:0000256" key="7">
    <source>
        <dbReference type="ARBA" id="ARBA00022777"/>
    </source>
</evidence>
<keyword evidence="5" id="KW-0597">Phosphoprotein</keyword>
<dbReference type="OrthoDB" id="60033at2759"/>
<evidence type="ECO:0000256" key="6">
    <source>
        <dbReference type="ARBA" id="ARBA00022679"/>
    </source>
</evidence>
<evidence type="ECO:0000313" key="10">
    <source>
        <dbReference type="EMBL" id="KOS37811.1"/>
    </source>
</evidence>
<dbReference type="EMBL" id="LHQQ01000293">
    <property type="protein sequence ID" value="KOS37811.1"/>
    <property type="molecule type" value="Genomic_DNA"/>
</dbReference>
<protein>
    <recommendedName>
        <fullName evidence="3">histidine kinase</fullName>
        <ecNumber evidence="3">2.7.13.3</ecNumber>
    </recommendedName>
</protein>
<keyword evidence="6" id="KW-0808">Transferase</keyword>
<dbReference type="InterPro" id="IPR036097">
    <property type="entry name" value="HisK_dim/P_sf"/>
</dbReference>
<dbReference type="PROSITE" id="PS50113">
    <property type="entry name" value="PAC"/>
    <property type="match status" value="1"/>
</dbReference>
<dbReference type="GO" id="GO:0000155">
    <property type="term" value="F:phosphorelay sensor kinase activity"/>
    <property type="evidence" value="ECO:0007669"/>
    <property type="project" value="InterPro"/>
</dbReference>
<dbReference type="SUPFAM" id="SSF47384">
    <property type="entry name" value="Homodimeric domain of signal transducing histidine kinase"/>
    <property type="match status" value="1"/>
</dbReference>
<dbReference type="InterPro" id="IPR000014">
    <property type="entry name" value="PAS"/>
</dbReference>
<dbReference type="Pfam" id="PF13426">
    <property type="entry name" value="PAS_9"/>
    <property type="match status" value="1"/>
</dbReference>
<evidence type="ECO:0000313" key="11">
    <source>
        <dbReference type="Proteomes" id="UP000037696"/>
    </source>
</evidence>
<dbReference type="InterPro" id="IPR000700">
    <property type="entry name" value="PAS-assoc_C"/>
</dbReference>
<organism evidence="10 11">
    <name type="scientific">Penicillium nordicum</name>
    <dbReference type="NCBI Taxonomy" id="229535"/>
    <lineage>
        <taxon>Eukaryota</taxon>
        <taxon>Fungi</taxon>
        <taxon>Dikarya</taxon>
        <taxon>Ascomycota</taxon>
        <taxon>Pezizomycotina</taxon>
        <taxon>Eurotiomycetes</taxon>
        <taxon>Eurotiomycetidae</taxon>
        <taxon>Eurotiales</taxon>
        <taxon>Aspergillaceae</taxon>
        <taxon>Penicillium</taxon>
    </lineage>
</organism>
<feature type="domain" description="PAC" evidence="9">
    <location>
        <begin position="62"/>
        <end position="113"/>
    </location>
</feature>
<dbReference type="EC" id="2.7.13.3" evidence="3"/>
<dbReference type="Gene3D" id="3.30.450.20">
    <property type="entry name" value="PAS domain"/>
    <property type="match status" value="1"/>
</dbReference>
<evidence type="ECO:0000259" key="8">
    <source>
        <dbReference type="PROSITE" id="PS50112"/>
    </source>
</evidence>
<proteinExistence type="predicted"/>
<evidence type="ECO:0000256" key="2">
    <source>
        <dbReference type="ARBA" id="ARBA00004496"/>
    </source>
</evidence>
<comment type="catalytic activity">
    <reaction evidence="1">
        <text>ATP + protein L-histidine = ADP + protein N-phospho-L-histidine.</text>
        <dbReference type="EC" id="2.7.13.3"/>
    </reaction>
</comment>
<dbReference type="STRING" id="229535.A0A0M8NZZ8"/>
<evidence type="ECO:0000256" key="1">
    <source>
        <dbReference type="ARBA" id="ARBA00000085"/>
    </source>
</evidence>
<dbReference type="NCBIfam" id="TIGR00229">
    <property type="entry name" value="sensory_box"/>
    <property type="match status" value="1"/>
</dbReference>
<dbReference type="FunFam" id="1.10.287.130:FF:000030">
    <property type="entry name" value="Putative histidine kinase 5"/>
    <property type="match status" value="1"/>
</dbReference>
<dbReference type="PANTHER" id="PTHR43047">
    <property type="entry name" value="TWO-COMPONENT HISTIDINE PROTEIN KINASE"/>
    <property type="match status" value="1"/>
</dbReference>
<name>A0A0M8NZZ8_9EURO</name>
<evidence type="ECO:0000256" key="4">
    <source>
        <dbReference type="ARBA" id="ARBA00022490"/>
    </source>
</evidence>
<keyword evidence="4" id="KW-0963">Cytoplasm</keyword>
<dbReference type="Proteomes" id="UP000037696">
    <property type="component" value="Unassembled WGS sequence"/>
</dbReference>
<dbReference type="CDD" id="cd00130">
    <property type="entry name" value="PAS"/>
    <property type="match status" value="1"/>
</dbReference>
<dbReference type="PANTHER" id="PTHR43047:SF64">
    <property type="entry name" value="HISTIDINE KINASE CONTAINING CHEY-HOMOLOGOUS RECEIVER DOMAIN AND PAS DOMAIN-RELATED"/>
    <property type="match status" value="1"/>
</dbReference>
<dbReference type="InterPro" id="IPR003661">
    <property type="entry name" value="HisK_dim/P_dom"/>
</dbReference>
<evidence type="ECO:0000256" key="5">
    <source>
        <dbReference type="ARBA" id="ARBA00022553"/>
    </source>
</evidence>
<dbReference type="AlphaFoldDB" id="A0A0M8NZZ8"/>
<keyword evidence="11" id="KW-1185">Reference proteome</keyword>
<accession>A0A0M8NZZ8</accession>
<gene>
    <name evidence="10" type="ORF">ACN38_g11381</name>
</gene>
<sequence>MPIFMLDTRGNIITWNSGAAIFKGYSSSEIIDKHFPLFYSPEDRHIDKPGKGLAVSLQKGRMEDEGWRYRKDGARFWASEMITPIFQFGRHVGFAKVTRDLTERKAAEARMIAALEESSKMKIDFLANMSHEIRTPMNGMLLALTMLADTELTNRQREFTSIIEDSMSILLQVINDILDYSKLSSGSFSLISGIVDVEGVLGAVMRNCRSLLKPGVELTSTIPPNFPKTVEGDPLRYRLCKETTIIVQIVMTDGLSLWPFEYDPIDYSSS</sequence>
<dbReference type="SUPFAM" id="SSF55785">
    <property type="entry name" value="PYP-like sensor domain (PAS domain)"/>
    <property type="match status" value="1"/>
</dbReference>
<keyword evidence="7" id="KW-0418">Kinase</keyword>
<evidence type="ECO:0000259" key="9">
    <source>
        <dbReference type="PROSITE" id="PS50113"/>
    </source>
</evidence>
<comment type="subcellular location">
    <subcellularLocation>
        <location evidence="2">Cytoplasm</location>
    </subcellularLocation>
</comment>
<dbReference type="SMART" id="SM00388">
    <property type="entry name" value="HisKA"/>
    <property type="match status" value="1"/>
</dbReference>
<feature type="domain" description="PAS" evidence="8">
    <location>
        <begin position="1"/>
        <end position="44"/>
    </location>
</feature>
<dbReference type="InterPro" id="IPR035965">
    <property type="entry name" value="PAS-like_dom_sf"/>
</dbReference>
<dbReference type="PROSITE" id="PS50112">
    <property type="entry name" value="PAS"/>
    <property type="match status" value="1"/>
</dbReference>
<dbReference type="CDD" id="cd00082">
    <property type="entry name" value="HisKA"/>
    <property type="match status" value="1"/>
</dbReference>